<dbReference type="EMBL" id="CP146256">
    <property type="protein sequence ID" value="XAH73864.1"/>
    <property type="molecule type" value="Genomic_DNA"/>
</dbReference>
<evidence type="ECO:0008006" key="4">
    <source>
        <dbReference type="Google" id="ProtNLM"/>
    </source>
</evidence>
<evidence type="ECO:0000313" key="2">
    <source>
        <dbReference type="EMBL" id="XAH73864.1"/>
    </source>
</evidence>
<sequence>MIKYGKALGLCLAVLLLAGCGGPSAEKIEEARSVYTELVNRHNEVIEAYADVEDDSLDGELDSMAEQINLIGQQDVEQMSEEELDAIIEKLQANIAMYDGILESIGQMGEIEPTDDAAGISVTIRNNTGVDLKEVYLYRTSEESEKVNLAEDIGGLGGFGVLSIVNIYMTGEETVWHLEAIDTDGNIIESADIGFDGYQNKEVTINLEYSFDSMEGWVELE</sequence>
<feature type="signal peptide" evidence="1">
    <location>
        <begin position="1"/>
        <end position="25"/>
    </location>
</feature>
<accession>A0ABZ3EWA3</accession>
<keyword evidence="3" id="KW-1185">Reference proteome</keyword>
<dbReference type="PROSITE" id="PS51257">
    <property type="entry name" value="PROKAR_LIPOPROTEIN"/>
    <property type="match status" value="1"/>
</dbReference>
<evidence type="ECO:0000256" key="1">
    <source>
        <dbReference type="SAM" id="SignalP"/>
    </source>
</evidence>
<proteinExistence type="predicted"/>
<dbReference type="Proteomes" id="UP001451571">
    <property type="component" value="Chromosome"/>
</dbReference>
<feature type="chain" id="PRO_5046528475" description="DUF5105 domain-containing protein" evidence="1">
    <location>
        <begin position="26"/>
        <end position="221"/>
    </location>
</feature>
<name>A0ABZ3EWA3_9FIRM</name>
<protein>
    <recommendedName>
        <fullName evidence="4">DUF5105 domain-containing protein</fullName>
    </recommendedName>
</protein>
<gene>
    <name evidence="2" type="ORF">V6984_20555</name>
</gene>
<organism evidence="2 3">
    <name type="scientific">Kineothrix sedimenti</name>
    <dbReference type="NCBI Taxonomy" id="3123317"/>
    <lineage>
        <taxon>Bacteria</taxon>
        <taxon>Bacillati</taxon>
        <taxon>Bacillota</taxon>
        <taxon>Clostridia</taxon>
        <taxon>Lachnospirales</taxon>
        <taxon>Lachnospiraceae</taxon>
        <taxon>Kineothrix</taxon>
    </lineage>
</organism>
<keyword evidence="1" id="KW-0732">Signal</keyword>
<dbReference type="RefSeq" id="WP_342757465.1">
    <property type="nucleotide sequence ID" value="NZ_CP146256.1"/>
</dbReference>
<evidence type="ECO:0000313" key="3">
    <source>
        <dbReference type="Proteomes" id="UP001451571"/>
    </source>
</evidence>
<reference evidence="2 3" key="1">
    <citation type="submission" date="2024-02" db="EMBL/GenBank/DDBJ databases">
        <title>Bacterial strain from lacustrine sediment.</title>
        <authorList>
            <person name="Petit C."/>
            <person name="Fadhlaoui K."/>
        </authorList>
    </citation>
    <scope>NUCLEOTIDE SEQUENCE [LARGE SCALE GENOMIC DNA]</scope>
    <source>
        <strain evidence="2 3">IPX-CK</strain>
    </source>
</reference>